<feature type="transmembrane region" description="Helical" evidence="2">
    <location>
        <begin position="81"/>
        <end position="102"/>
    </location>
</feature>
<reference evidence="3 4" key="1">
    <citation type="submission" date="2019-02" db="EMBL/GenBank/DDBJ databases">
        <title>Opniocepnalus argus genome.</title>
        <authorList>
            <person name="Zhou C."/>
            <person name="Xiao S."/>
        </authorList>
    </citation>
    <scope>NUCLEOTIDE SEQUENCE [LARGE SCALE GENOMIC DNA]</scope>
    <source>
        <strain evidence="3">OARG1902GOOAL</strain>
        <tissue evidence="3">Muscle</tissue>
    </source>
</reference>
<dbReference type="SUPFAM" id="SSF81321">
    <property type="entry name" value="Family A G protein-coupled receptor-like"/>
    <property type="match status" value="1"/>
</dbReference>
<reference evidence="4" key="2">
    <citation type="submission" date="2019-02" db="EMBL/GenBank/DDBJ databases">
        <title>Opniocepnalus argus Var Kimnra genome.</title>
        <authorList>
            <person name="Zhou C."/>
            <person name="Xiao S."/>
        </authorList>
    </citation>
    <scope>NUCLEOTIDE SEQUENCE [LARGE SCALE GENOMIC DNA]</scope>
</reference>
<proteinExistence type="predicted"/>
<dbReference type="CDD" id="cd00637">
    <property type="entry name" value="7tm_classA_rhodopsin-like"/>
    <property type="match status" value="1"/>
</dbReference>
<feature type="transmembrane region" description="Helical" evidence="2">
    <location>
        <begin position="231"/>
        <end position="248"/>
    </location>
</feature>
<feature type="transmembrane region" description="Helical" evidence="2">
    <location>
        <begin position="38"/>
        <end position="60"/>
    </location>
</feature>
<keyword evidence="2" id="KW-1133">Transmembrane helix</keyword>
<evidence type="ECO:0000313" key="4">
    <source>
        <dbReference type="Proteomes" id="UP000503349"/>
    </source>
</evidence>
<evidence type="ECO:0000256" key="2">
    <source>
        <dbReference type="SAM" id="Phobius"/>
    </source>
</evidence>
<feature type="transmembrane region" description="Helical" evidence="2">
    <location>
        <begin position="185"/>
        <end position="210"/>
    </location>
</feature>
<evidence type="ECO:0000313" key="3">
    <source>
        <dbReference type="EMBL" id="KAF3698020.1"/>
    </source>
</evidence>
<keyword evidence="2" id="KW-0472">Membrane</keyword>
<feature type="region of interest" description="Disordered" evidence="1">
    <location>
        <begin position="1"/>
        <end position="21"/>
    </location>
</feature>
<feature type="compositionally biased region" description="Low complexity" evidence="1">
    <location>
        <begin position="1"/>
        <end position="16"/>
    </location>
</feature>
<gene>
    <name evidence="3" type="ORF">EXN66_Car013701</name>
</gene>
<protein>
    <submittedName>
        <fullName evidence="3">Uncharacterized protein</fullName>
    </submittedName>
</protein>
<dbReference type="EMBL" id="CM015724">
    <property type="protein sequence ID" value="KAF3698020.1"/>
    <property type="molecule type" value="Genomic_DNA"/>
</dbReference>
<accession>A0A6G1Q5V7</accession>
<dbReference type="Proteomes" id="UP000503349">
    <property type="component" value="Chromosome 13"/>
</dbReference>
<dbReference type="Gene3D" id="1.20.1070.10">
    <property type="entry name" value="Rhodopsin 7-helix transmembrane proteins"/>
    <property type="match status" value="1"/>
</dbReference>
<evidence type="ECO:0000256" key="1">
    <source>
        <dbReference type="SAM" id="MobiDB-lite"/>
    </source>
</evidence>
<keyword evidence="4" id="KW-1185">Reference proteome</keyword>
<organism evidence="3 4">
    <name type="scientific">Channa argus</name>
    <name type="common">Northern snakehead</name>
    <name type="synonym">Ophicephalus argus</name>
    <dbReference type="NCBI Taxonomy" id="215402"/>
    <lineage>
        <taxon>Eukaryota</taxon>
        <taxon>Metazoa</taxon>
        <taxon>Chordata</taxon>
        <taxon>Craniata</taxon>
        <taxon>Vertebrata</taxon>
        <taxon>Euteleostomi</taxon>
        <taxon>Actinopterygii</taxon>
        <taxon>Neopterygii</taxon>
        <taxon>Teleostei</taxon>
        <taxon>Neoteleostei</taxon>
        <taxon>Acanthomorphata</taxon>
        <taxon>Anabantaria</taxon>
        <taxon>Anabantiformes</taxon>
        <taxon>Channoidei</taxon>
        <taxon>Channidae</taxon>
        <taxon>Channa</taxon>
    </lineage>
</organism>
<feature type="transmembrane region" description="Helical" evidence="2">
    <location>
        <begin position="114"/>
        <end position="135"/>
    </location>
</feature>
<feature type="transmembrane region" description="Helical" evidence="2">
    <location>
        <begin position="156"/>
        <end position="179"/>
    </location>
</feature>
<name>A0A6G1Q5V7_CHAAH</name>
<sequence>MSANGSCSSSSNSSCSLPPPSSKNFSSLACFELTVSSYIFTALSASYIFFLPLSILIFHLGVQRWRKQRSNSAVTTSNSDVFTYNIVAMELIGMLGSCFYFAGIYTNKPLMKLLGVFVFSSITPGQALFHSLTSLDRYLAVMHPILYLGLKKSSRIRNVSIFCVWVASFGWVGITALFSLNVLSLTITVLLIVSVIFTSFCSVSILRVLVRPGPGERGGNKQRVDRLKKRAFITITIITGALLLKLGGELLCFLVDVAGTLSHSARYNRGQVGYGMNNSQVVFHTSQNVKAKGNGGKDDDQVALHTGQKVKESFSIQVSENVFQKYLMSRIMKAHAFSTQVHDGMDDSQVVLYTGQKVKESLSIPGEGENPKPYHYFFRIIPIDTITTENAPADIDQLHDNNVTIHKLLNGQRTALDRGGLILASLISWASLTSQWVQI</sequence>
<keyword evidence="2" id="KW-0812">Transmembrane</keyword>
<dbReference type="AlphaFoldDB" id="A0A6G1Q5V7"/>